<feature type="compositionally biased region" description="Low complexity" evidence="11">
    <location>
        <begin position="718"/>
        <end position="732"/>
    </location>
</feature>
<feature type="region of interest" description="Disordered" evidence="11">
    <location>
        <begin position="353"/>
        <end position="473"/>
    </location>
</feature>
<evidence type="ECO:0000256" key="5">
    <source>
        <dbReference type="ARBA" id="ARBA00022692"/>
    </source>
</evidence>
<dbReference type="EMBL" id="KZ678420">
    <property type="protein sequence ID" value="PSR90403.1"/>
    <property type="molecule type" value="Genomic_DNA"/>
</dbReference>
<feature type="transmembrane region" description="Helical" evidence="12">
    <location>
        <begin position="170"/>
        <end position="189"/>
    </location>
</feature>
<feature type="region of interest" description="Disordered" evidence="11">
    <location>
        <begin position="489"/>
        <end position="572"/>
    </location>
</feature>
<evidence type="ECO:0000256" key="10">
    <source>
        <dbReference type="ARBA" id="ARBA00023136"/>
    </source>
</evidence>
<dbReference type="GO" id="GO:0016020">
    <property type="term" value="C:membrane"/>
    <property type="evidence" value="ECO:0007669"/>
    <property type="project" value="UniProtKB-SubCell"/>
</dbReference>
<feature type="compositionally biased region" description="Basic and acidic residues" evidence="11">
    <location>
        <begin position="736"/>
        <end position="753"/>
    </location>
</feature>
<keyword evidence="15" id="KW-1185">Reference proteome</keyword>
<keyword evidence="8 12" id="KW-1133">Transmembrane helix</keyword>
<proteinExistence type="predicted"/>
<organism evidence="14 15">
    <name type="scientific">Coniella lustricola</name>
    <dbReference type="NCBI Taxonomy" id="2025994"/>
    <lineage>
        <taxon>Eukaryota</taxon>
        <taxon>Fungi</taxon>
        <taxon>Dikarya</taxon>
        <taxon>Ascomycota</taxon>
        <taxon>Pezizomycotina</taxon>
        <taxon>Sordariomycetes</taxon>
        <taxon>Sordariomycetidae</taxon>
        <taxon>Diaporthales</taxon>
        <taxon>Schizoparmaceae</taxon>
        <taxon>Coniella</taxon>
    </lineage>
</organism>
<dbReference type="Proteomes" id="UP000241462">
    <property type="component" value="Unassembled WGS sequence"/>
</dbReference>
<dbReference type="STRING" id="2025994.A0A2T3ABB7"/>
<feature type="domain" description="Cytochrome b561" evidence="13">
    <location>
        <begin position="36"/>
        <end position="220"/>
    </location>
</feature>
<evidence type="ECO:0000256" key="7">
    <source>
        <dbReference type="ARBA" id="ARBA00022982"/>
    </source>
</evidence>
<dbReference type="InParanoid" id="A0A2T3ABB7"/>
<comment type="cofactor">
    <cofactor evidence="1">
        <name>heme b</name>
        <dbReference type="ChEBI" id="CHEBI:60344"/>
    </cofactor>
</comment>
<evidence type="ECO:0000313" key="14">
    <source>
        <dbReference type="EMBL" id="PSR90403.1"/>
    </source>
</evidence>
<feature type="region of interest" description="Disordered" evidence="11">
    <location>
        <begin position="584"/>
        <end position="640"/>
    </location>
</feature>
<feature type="region of interest" description="Disordered" evidence="11">
    <location>
        <begin position="660"/>
        <end position="866"/>
    </location>
</feature>
<dbReference type="PROSITE" id="PS50939">
    <property type="entry name" value="CYTOCHROME_B561"/>
    <property type="match status" value="1"/>
</dbReference>
<evidence type="ECO:0000256" key="6">
    <source>
        <dbReference type="ARBA" id="ARBA00022723"/>
    </source>
</evidence>
<accession>A0A2T3ABB7</accession>
<feature type="compositionally biased region" description="Basic and acidic residues" evidence="11">
    <location>
        <begin position="686"/>
        <end position="702"/>
    </location>
</feature>
<feature type="compositionally biased region" description="Basic and acidic residues" evidence="11">
    <location>
        <begin position="461"/>
        <end position="471"/>
    </location>
</feature>
<feature type="compositionally biased region" description="Basic and acidic residues" evidence="11">
    <location>
        <begin position="612"/>
        <end position="623"/>
    </location>
</feature>
<keyword evidence="7" id="KW-0249">Electron transport</keyword>
<dbReference type="CDD" id="cd08760">
    <property type="entry name" value="Cyt_b561_FRRS1_like"/>
    <property type="match status" value="1"/>
</dbReference>
<sequence>MAPLDDMSAPGTATYASDTMVVGDGTWDFTKNDFLLPNLVGFNLETLQFNGMGNRFSTLTQYHSIIKAHGIIGAIVFLFLVPAAIFYARFYTRRPGTAIRYHSYLQILAVLLTTVVFILGWFAVGPNRSLTNPHHGIGVAIYTIILLQVLSGWLIKSIRGRSLRVMLHQWLGRIVALLGMAQVPLGLALYGSPRYLFILYAVWMGILLVLYFIFSYRVYDRPEYIVREGRSEVTRSERYEQKSSGGAARWLGPLAAVGGLGALLKGRTRERSRSRDRSRSHSRTSRLRSRSRAPEVVPSRRESFIEEEKYSERYSEKPRKSGAGFGGRLAGIGAGLGAGALLGRLMGRNDRRADDEEYSAVASETPRRRRNSRTSRQHESTVVSDYTDESEEYRRDGRKSPLLPGPGRPSAMAAALSAAEARSGAARPTRPVSSYHQTESRIESNLDSDYSSYVSPSRVNQQRDEPKRNAAEKGLMAGLGLAWLTKRMKDRRDRKEDERLRTEEDERRAGLHEARYTGDGYSPSTPPQRRYSHRTSIRTSQPARTATQASPVSTEESSLIEPRPMSGYDAPLRSPLTAEYDPYRGGAGKATEPISQSRQSLGEHASIPVMLDEPRGILSRDSESESQFSHSERIRSDSRLKASEIAAAAALASAEVVAAEQEAHRRVEGDRPGSRGKTPPVSVKVKVHDDRDRNVTLRRLTEEEALAARRARRRRTDSASSLSGSEVGSASRSRYRRDTSRRRAAEESAESRVEAASPLQPSLMSGTARRPKDSAYFSGAPLGGPPGGQAAAGQTVSSLTSMHSPGSHGTWSGMSPIGTPGPGAAGPSEASAAASAAAAERRRRRRLERRSDRPAATGMGGTVDFV</sequence>
<dbReference type="GO" id="GO:0020037">
    <property type="term" value="F:heme binding"/>
    <property type="evidence" value="ECO:0007669"/>
    <property type="project" value="TreeGrafter"/>
</dbReference>
<evidence type="ECO:0000256" key="3">
    <source>
        <dbReference type="ARBA" id="ARBA00022448"/>
    </source>
</evidence>
<evidence type="ECO:0000256" key="8">
    <source>
        <dbReference type="ARBA" id="ARBA00022989"/>
    </source>
</evidence>
<feature type="transmembrane region" description="Helical" evidence="12">
    <location>
        <begin position="71"/>
        <end position="92"/>
    </location>
</feature>
<dbReference type="PANTHER" id="PTHR15422:SF24">
    <property type="entry name" value="DOMON RELATED DOMAIN-CONTAINING PROTEIN"/>
    <property type="match status" value="1"/>
</dbReference>
<feature type="region of interest" description="Disordered" evidence="11">
    <location>
        <begin position="266"/>
        <end position="302"/>
    </location>
</feature>
<feature type="compositionally biased region" description="Polar residues" evidence="11">
    <location>
        <begin position="445"/>
        <end position="460"/>
    </location>
</feature>
<keyword evidence="9" id="KW-0408">Iron</keyword>
<feature type="transmembrane region" description="Helical" evidence="12">
    <location>
        <begin position="136"/>
        <end position="158"/>
    </location>
</feature>
<reference evidence="14 15" key="1">
    <citation type="journal article" date="2018" name="Mycol. Prog.">
        <title>Coniella lustricola, a new species from submerged detritus.</title>
        <authorList>
            <person name="Raudabaugh D.B."/>
            <person name="Iturriaga T."/>
            <person name="Carver A."/>
            <person name="Mondo S."/>
            <person name="Pangilinan J."/>
            <person name="Lipzen A."/>
            <person name="He G."/>
            <person name="Amirebrahimi M."/>
            <person name="Grigoriev I.V."/>
            <person name="Miller A.N."/>
        </authorList>
    </citation>
    <scope>NUCLEOTIDE SEQUENCE [LARGE SCALE GENOMIC DNA]</scope>
    <source>
        <strain evidence="14 15">B22-T-1</strain>
    </source>
</reference>
<feature type="compositionally biased region" description="Polar residues" evidence="11">
    <location>
        <begin position="795"/>
        <end position="813"/>
    </location>
</feature>
<gene>
    <name evidence="14" type="ORF">BD289DRAFT_366227</name>
</gene>
<keyword evidence="5 12" id="KW-0812">Transmembrane</keyword>
<dbReference type="PANTHER" id="PTHR15422">
    <property type="entry name" value="OS05G0565100 PROTEIN"/>
    <property type="match status" value="1"/>
</dbReference>
<feature type="compositionally biased region" description="Low complexity" evidence="11">
    <location>
        <begin position="825"/>
        <end position="838"/>
    </location>
</feature>
<keyword evidence="4" id="KW-0349">Heme</keyword>
<keyword evidence="3" id="KW-0813">Transport</keyword>
<dbReference type="InterPro" id="IPR006593">
    <property type="entry name" value="Cyt_b561/ferric_Rdtase_TM"/>
</dbReference>
<feature type="transmembrane region" description="Helical" evidence="12">
    <location>
        <begin position="195"/>
        <end position="214"/>
    </location>
</feature>
<feature type="compositionally biased region" description="Basic and acidic residues" evidence="11">
    <location>
        <begin position="267"/>
        <end position="279"/>
    </location>
</feature>
<evidence type="ECO:0000256" key="4">
    <source>
        <dbReference type="ARBA" id="ARBA00022617"/>
    </source>
</evidence>
<feature type="compositionally biased region" description="Polar residues" evidence="11">
    <location>
        <begin position="537"/>
        <end position="557"/>
    </location>
</feature>
<keyword evidence="10 12" id="KW-0472">Membrane</keyword>
<dbReference type="InterPro" id="IPR045150">
    <property type="entry name" value="CYB561D1/2"/>
</dbReference>
<feature type="compositionally biased region" description="Basic and acidic residues" evidence="11">
    <location>
        <begin position="490"/>
        <end position="516"/>
    </location>
</feature>
<evidence type="ECO:0000313" key="15">
    <source>
        <dbReference type="Proteomes" id="UP000241462"/>
    </source>
</evidence>
<dbReference type="Gene3D" id="1.20.120.1770">
    <property type="match status" value="1"/>
</dbReference>
<name>A0A2T3ABB7_9PEZI</name>
<feature type="compositionally biased region" description="Basic and acidic residues" evidence="11">
    <location>
        <begin position="630"/>
        <end position="640"/>
    </location>
</feature>
<comment type="subcellular location">
    <subcellularLocation>
        <location evidence="2">Membrane</location>
        <topology evidence="2">Multi-pass membrane protein</topology>
    </subcellularLocation>
</comment>
<evidence type="ECO:0000256" key="1">
    <source>
        <dbReference type="ARBA" id="ARBA00001970"/>
    </source>
</evidence>
<evidence type="ECO:0000256" key="9">
    <source>
        <dbReference type="ARBA" id="ARBA00023004"/>
    </source>
</evidence>
<feature type="compositionally biased region" description="Basic and acidic residues" evidence="11">
    <location>
        <begin position="661"/>
        <end position="673"/>
    </location>
</feature>
<protein>
    <recommendedName>
        <fullName evidence="13">Cytochrome b561 domain-containing protein</fullName>
    </recommendedName>
</protein>
<dbReference type="AlphaFoldDB" id="A0A2T3ABB7"/>
<dbReference type="OrthoDB" id="19261at2759"/>
<dbReference type="SMART" id="SM00665">
    <property type="entry name" value="B561"/>
    <property type="match status" value="1"/>
</dbReference>
<feature type="compositionally biased region" description="Low complexity" evidence="11">
    <location>
        <begin position="408"/>
        <end position="427"/>
    </location>
</feature>
<keyword evidence="6" id="KW-0479">Metal-binding</keyword>
<dbReference type="GO" id="GO:0046872">
    <property type="term" value="F:metal ion binding"/>
    <property type="evidence" value="ECO:0007669"/>
    <property type="project" value="UniProtKB-KW"/>
</dbReference>
<feature type="transmembrane region" description="Helical" evidence="12">
    <location>
        <begin position="104"/>
        <end position="124"/>
    </location>
</feature>
<evidence type="ECO:0000259" key="13">
    <source>
        <dbReference type="PROSITE" id="PS50939"/>
    </source>
</evidence>
<evidence type="ECO:0000256" key="12">
    <source>
        <dbReference type="SAM" id="Phobius"/>
    </source>
</evidence>
<feature type="compositionally biased region" description="Basic residues" evidence="11">
    <location>
        <begin position="280"/>
        <end position="291"/>
    </location>
</feature>
<dbReference type="GO" id="GO:0140575">
    <property type="term" value="F:transmembrane monodehydroascorbate reductase activity"/>
    <property type="evidence" value="ECO:0007669"/>
    <property type="project" value="InterPro"/>
</dbReference>
<evidence type="ECO:0000256" key="11">
    <source>
        <dbReference type="SAM" id="MobiDB-lite"/>
    </source>
</evidence>
<evidence type="ECO:0000256" key="2">
    <source>
        <dbReference type="ARBA" id="ARBA00004141"/>
    </source>
</evidence>